<protein>
    <submittedName>
        <fullName evidence="1">Uncharacterized protein</fullName>
    </submittedName>
</protein>
<gene>
    <name evidence="1" type="ORF">SAMN05421752_1156</name>
</gene>
<dbReference type="STRING" id="308853.SAMN05421752_1156"/>
<keyword evidence="2" id="KW-1185">Reference proteome</keyword>
<dbReference type="Proteomes" id="UP000185936">
    <property type="component" value="Unassembled WGS sequence"/>
</dbReference>
<dbReference type="AlphaFoldDB" id="A0A1N7GSI2"/>
<name>A0A1N7GSI2_9EURY</name>
<sequence>MLADGKVDIDLIVPHNRTLCATVLLEFDESVVGKFGHALSDFWRMTADDSREFTNTVWLMISDCLEQNGKLRLGDSSSPWKPFTATQHVTVDPPGFYWDASIRLAPLLSLRVRDLFCDCEGTASVSLFSVIPLDRANSSPELEEAELMRYLAEAVWYPTALLPAAGIEWESIDDRTAKTTVEDGDVSASLTFSFNEDDEVTRVHADRYRRLDDGYESMPWSGYWRNYETRNGVRVPTEGKVVWHLPDGDVHAWQGRVTDIQYDDFLSCRGRGR</sequence>
<proteinExistence type="predicted"/>
<accession>A0A1N7GSI2</accession>
<evidence type="ECO:0000313" key="2">
    <source>
        <dbReference type="Proteomes" id="UP000185936"/>
    </source>
</evidence>
<dbReference type="EMBL" id="FTNR01000015">
    <property type="protein sequence ID" value="SIS15563.1"/>
    <property type="molecule type" value="Genomic_DNA"/>
</dbReference>
<dbReference type="Pfam" id="PF21900">
    <property type="entry name" value="DUF6920"/>
    <property type="match status" value="1"/>
</dbReference>
<reference evidence="2" key="1">
    <citation type="submission" date="2017-01" db="EMBL/GenBank/DDBJ databases">
        <authorList>
            <person name="Varghese N."/>
            <person name="Submissions S."/>
        </authorList>
    </citation>
    <scope>NUCLEOTIDE SEQUENCE [LARGE SCALE GENOMIC DNA]</scope>
    <source>
        <strain evidence="2">type strain: HArc-</strain>
    </source>
</reference>
<evidence type="ECO:0000313" key="1">
    <source>
        <dbReference type="EMBL" id="SIS15563.1"/>
    </source>
</evidence>
<dbReference type="InterPro" id="IPR054213">
    <property type="entry name" value="DUF6920"/>
</dbReference>
<organism evidence="1 2">
    <name type="scientific">Natronorubrum thiooxidans</name>
    <dbReference type="NCBI Taxonomy" id="308853"/>
    <lineage>
        <taxon>Archaea</taxon>
        <taxon>Methanobacteriati</taxon>
        <taxon>Methanobacteriota</taxon>
        <taxon>Stenosarchaea group</taxon>
        <taxon>Halobacteria</taxon>
        <taxon>Halobacteriales</taxon>
        <taxon>Natrialbaceae</taxon>
        <taxon>Natronorubrum</taxon>
    </lineage>
</organism>